<dbReference type="EMBL" id="CP048268">
    <property type="protein sequence ID" value="QYN53207.1"/>
    <property type="molecule type" value="Genomic_DNA"/>
</dbReference>
<proteinExistence type="predicted"/>
<dbReference type="RefSeq" id="WP_220219973.1">
    <property type="nucleotide sequence ID" value="NZ_CP048268.1"/>
</dbReference>
<name>A0ABX8WBN7_9LACO</name>
<organism evidence="1 2">
    <name type="scientific">Lactobacillus panisapium</name>
    <dbReference type="NCBI Taxonomy" id="2012495"/>
    <lineage>
        <taxon>Bacteria</taxon>
        <taxon>Bacillati</taxon>
        <taxon>Bacillota</taxon>
        <taxon>Bacilli</taxon>
        <taxon>Lactobacillales</taxon>
        <taxon>Lactobacillaceae</taxon>
        <taxon>Lactobacillus</taxon>
    </lineage>
</organism>
<reference evidence="1 2" key="1">
    <citation type="submission" date="2020-01" db="EMBL/GenBank/DDBJ databases">
        <title>Vast differences in strain-level diversity in the gut microbiota of two closely related honey bee species.</title>
        <authorList>
            <person name="Ellegaard K.M."/>
            <person name="Suenami S."/>
            <person name="Miyazaki R."/>
            <person name="Engel P."/>
        </authorList>
    </citation>
    <scope>NUCLEOTIDE SEQUENCE [LARGE SCALE GENOMIC DNA]</scope>
    <source>
        <strain evidence="1 2">ESL0416</strain>
    </source>
</reference>
<evidence type="ECO:0000313" key="2">
    <source>
        <dbReference type="Proteomes" id="UP000826550"/>
    </source>
</evidence>
<sequence>MDYSFLAKSTYEYHLRSRWKRYSDRALLSLIKVVKRHNPSFGYLPMTDTLKIKYGLKPGL</sequence>
<evidence type="ECO:0008006" key="3">
    <source>
        <dbReference type="Google" id="ProtNLM"/>
    </source>
</evidence>
<dbReference type="Proteomes" id="UP000826550">
    <property type="component" value="Chromosome"/>
</dbReference>
<accession>A0ABX8WBN7</accession>
<evidence type="ECO:0000313" key="1">
    <source>
        <dbReference type="EMBL" id="QYN53207.1"/>
    </source>
</evidence>
<gene>
    <name evidence="1" type="ORF">GYM71_07140</name>
</gene>
<keyword evidence="2" id="KW-1185">Reference proteome</keyword>
<protein>
    <recommendedName>
        <fullName evidence="3">Transposase</fullName>
    </recommendedName>
</protein>